<keyword evidence="3" id="KW-1185">Reference proteome</keyword>
<feature type="coiled-coil region" evidence="1">
    <location>
        <begin position="16"/>
        <end position="43"/>
    </location>
</feature>
<reference evidence="2 3" key="1">
    <citation type="submission" date="2020-10" db="EMBL/GenBank/DDBJ databases">
        <title>Bacillus sp. HD4P25, an endophyte from a halophyte.</title>
        <authorList>
            <person name="Sun J.-Q."/>
        </authorList>
    </citation>
    <scope>NUCLEOTIDE SEQUENCE [LARGE SCALE GENOMIC DNA]</scope>
    <source>
        <strain evidence="2 3">YIM 93174</strain>
    </source>
</reference>
<keyword evidence="1" id="KW-0175">Coiled coil</keyword>
<evidence type="ECO:0000256" key="1">
    <source>
        <dbReference type="SAM" id="Coils"/>
    </source>
</evidence>
<evidence type="ECO:0000313" key="3">
    <source>
        <dbReference type="Proteomes" id="UP001516662"/>
    </source>
</evidence>
<name>A0ABR9QNA1_9BACI</name>
<accession>A0ABR9QNA1</accession>
<evidence type="ECO:0000313" key="2">
    <source>
        <dbReference type="EMBL" id="MBE4909973.1"/>
    </source>
</evidence>
<dbReference type="EMBL" id="JADCLJ010000024">
    <property type="protein sequence ID" value="MBE4909973.1"/>
    <property type="molecule type" value="Genomic_DNA"/>
</dbReference>
<protein>
    <submittedName>
        <fullName evidence="2">Uncharacterized protein</fullName>
    </submittedName>
</protein>
<sequence>MNSSNTILSEESIGRYCQLTEEAKKIDKELKELKQRINLYFDESVGVNEKGEITLGDYKITRQIRNSESYDDVKTVEKLEALNLNDCIEYVKKPDPKKIEAVITLGLLDSNVLSDCVNHKITQAIVVRQK</sequence>
<comment type="caution">
    <text evidence="2">The sequence shown here is derived from an EMBL/GenBank/DDBJ whole genome shotgun (WGS) entry which is preliminary data.</text>
</comment>
<proteinExistence type="predicted"/>
<dbReference type="Proteomes" id="UP001516662">
    <property type="component" value="Unassembled WGS sequence"/>
</dbReference>
<organism evidence="2 3">
    <name type="scientific">Litchfieldia luteola</name>
    <dbReference type="NCBI Taxonomy" id="682179"/>
    <lineage>
        <taxon>Bacteria</taxon>
        <taxon>Bacillati</taxon>
        <taxon>Bacillota</taxon>
        <taxon>Bacilli</taxon>
        <taxon>Bacillales</taxon>
        <taxon>Bacillaceae</taxon>
        <taxon>Litchfieldia</taxon>
    </lineage>
</organism>
<gene>
    <name evidence="2" type="ORF">IMZ08_18205</name>
</gene>